<evidence type="ECO:0000313" key="2">
    <source>
        <dbReference type="EMBL" id="CAA2618302.1"/>
    </source>
</evidence>
<feature type="domain" description="Reverse transcriptase Ty1/copia-type" evidence="1">
    <location>
        <begin position="7"/>
        <end position="48"/>
    </location>
</feature>
<gene>
    <name evidence="2" type="ORF">SI7747_04004469</name>
</gene>
<feature type="domain" description="Reverse transcriptase Ty1/copia-type" evidence="1">
    <location>
        <begin position="50"/>
        <end position="132"/>
    </location>
</feature>
<dbReference type="AlphaFoldDB" id="A0A7I8IJF6"/>
<name>A0A7I8IJF6_SPIIN</name>
<dbReference type="InterPro" id="IPR013103">
    <property type="entry name" value="RVT_2"/>
</dbReference>
<dbReference type="EMBL" id="LR743591">
    <property type="protein sequence ID" value="CAA2618302.1"/>
    <property type="molecule type" value="Genomic_DNA"/>
</dbReference>
<dbReference type="Pfam" id="PF07727">
    <property type="entry name" value="RVT_2"/>
    <property type="match status" value="2"/>
</dbReference>
<proteinExistence type="predicted"/>
<evidence type="ECO:0000259" key="1">
    <source>
        <dbReference type="Pfam" id="PF07727"/>
    </source>
</evidence>
<accession>A0A7I8IJF6</accession>
<protein>
    <recommendedName>
        <fullName evidence="1">Reverse transcriptase Ty1/copia-type domain-containing protein</fullName>
    </recommendedName>
</protein>
<keyword evidence="3" id="KW-1185">Reference proteome</keyword>
<sequence length="158" mass="18311">MEAIDQNQTWELVTPPADYKLIGLKWIFMLKKNAQGEVLRHKARLVVKVHLIIGVYVDDFIVTRETDSNINNFKEKMKHFFKMSDLRYLCSYLGIKVVQNEAYITLSQRTYVLKVLNFVKMDECNLVQAPLEARVKFDALNLGTSVDSTYFRSLIGSL</sequence>
<reference evidence="2 3" key="1">
    <citation type="submission" date="2019-12" db="EMBL/GenBank/DDBJ databases">
        <authorList>
            <person name="Scholz U."/>
            <person name="Mascher M."/>
            <person name="Fiebig A."/>
        </authorList>
    </citation>
    <scope>NUCLEOTIDE SEQUENCE</scope>
</reference>
<dbReference type="Proteomes" id="UP001189122">
    <property type="component" value="Unassembled WGS sequence"/>
</dbReference>
<evidence type="ECO:0000313" key="3">
    <source>
        <dbReference type="Proteomes" id="UP001189122"/>
    </source>
</evidence>
<organism evidence="2">
    <name type="scientific">Spirodela intermedia</name>
    <name type="common">Intermediate duckweed</name>
    <dbReference type="NCBI Taxonomy" id="51605"/>
    <lineage>
        <taxon>Eukaryota</taxon>
        <taxon>Viridiplantae</taxon>
        <taxon>Streptophyta</taxon>
        <taxon>Embryophyta</taxon>
        <taxon>Tracheophyta</taxon>
        <taxon>Spermatophyta</taxon>
        <taxon>Magnoliopsida</taxon>
        <taxon>Liliopsida</taxon>
        <taxon>Araceae</taxon>
        <taxon>Lemnoideae</taxon>
        <taxon>Spirodela</taxon>
    </lineage>
</organism>
<dbReference type="EMBL" id="CACRZD030000004">
    <property type="protein sequence ID" value="CAA6658019.1"/>
    <property type="molecule type" value="Genomic_DNA"/>
</dbReference>